<keyword evidence="1" id="KW-0732">Signal</keyword>
<proteinExistence type="predicted"/>
<evidence type="ECO:0000259" key="2">
    <source>
        <dbReference type="Pfam" id="PF09832"/>
    </source>
</evidence>
<dbReference type="Pfam" id="PF09832">
    <property type="entry name" value="DUF2059"/>
    <property type="match status" value="1"/>
</dbReference>
<feature type="domain" description="DUF2059" evidence="2">
    <location>
        <begin position="101"/>
        <end position="156"/>
    </location>
</feature>
<feature type="signal peptide" evidence="1">
    <location>
        <begin position="1"/>
        <end position="24"/>
    </location>
</feature>
<protein>
    <submittedName>
        <fullName evidence="3">DUF2059 domain-containing protein</fullName>
    </submittedName>
</protein>
<dbReference type="AlphaFoldDB" id="A0A5B2VF09"/>
<dbReference type="InterPro" id="IPR018637">
    <property type="entry name" value="DUF2059"/>
</dbReference>
<organism evidence="3 4">
    <name type="scientific">Salinarimonas soli</name>
    <dbReference type="NCBI Taxonomy" id="1638099"/>
    <lineage>
        <taxon>Bacteria</taxon>
        <taxon>Pseudomonadati</taxon>
        <taxon>Pseudomonadota</taxon>
        <taxon>Alphaproteobacteria</taxon>
        <taxon>Hyphomicrobiales</taxon>
        <taxon>Salinarimonadaceae</taxon>
        <taxon>Salinarimonas</taxon>
    </lineage>
</organism>
<gene>
    <name evidence="3" type="ORF">F0L46_12240</name>
</gene>
<dbReference type="Proteomes" id="UP000323142">
    <property type="component" value="Unassembled WGS sequence"/>
</dbReference>
<name>A0A5B2VF09_9HYPH</name>
<evidence type="ECO:0000313" key="4">
    <source>
        <dbReference type="Proteomes" id="UP000323142"/>
    </source>
</evidence>
<feature type="chain" id="PRO_5022700498" evidence="1">
    <location>
        <begin position="25"/>
        <end position="175"/>
    </location>
</feature>
<dbReference type="OrthoDB" id="5327699at2"/>
<reference evidence="3 4" key="1">
    <citation type="submission" date="2019-09" db="EMBL/GenBank/DDBJ databases">
        <title>Salinarimonas rosea gen. nov., sp. nov., a new member of the a-2 subgroup of the Proteobacteria.</title>
        <authorList>
            <person name="Liu J."/>
        </authorList>
    </citation>
    <scope>NUCLEOTIDE SEQUENCE [LARGE SCALE GENOMIC DNA]</scope>
    <source>
        <strain evidence="3 4">BN140002</strain>
    </source>
</reference>
<evidence type="ECO:0000256" key="1">
    <source>
        <dbReference type="SAM" id="SignalP"/>
    </source>
</evidence>
<evidence type="ECO:0000313" key="3">
    <source>
        <dbReference type="EMBL" id="KAA2237030.1"/>
    </source>
</evidence>
<comment type="caution">
    <text evidence="3">The sequence shown here is derived from an EMBL/GenBank/DDBJ whole genome shotgun (WGS) entry which is preliminary data.</text>
</comment>
<sequence length="175" mass="19136">MTRPAYRLAATLLALALPLGAAHAQTPPRPAATAGQPSAAQLAVARDIVTASGMSRSFEPMIPALMDQLKQAMVTRPEVTKDLDEVLNGLKPELDQQRQIMFNTAARIYATSLTEAELKDVLAFFKSPAGVRYVATQPAVLDELVREMQKWSQGVAEYMMVRVRAEMGKRGHAMQ</sequence>
<reference evidence="3 4" key="2">
    <citation type="submission" date="2019-09" db="EMBL/GenBank/DDBJ databases">
        <authorList>
            <person name="Jin C."/>
        </authorList>
    </citation>
    <scope>NUCLEOTIDE SEQUENCE [LARGE SCALE GENOMIC DNA]</scope>
    <source>
        <strain evidence="3 4">BN140002</strain>
    </source>
</reference>
<accession>A0A5B2VF09</accession>
<dbReference type="RefSeq" id="WP_149817875.1">
    <property type="nucleotide sequence ID" value="NZ_VUOA01000021.1"/>
</dbReference>
<dbReference type="EMBL" id="VUOA01000021">
    <property type="protein sequence ID" value="KAA2237030.1"/>
    <property type="molecule type" value="Genomic_DNA"/>
</dbReference>
<keyword evidence="4" id="KW-1185">Reference proteome</keyword>